<feature type="non-terminal residue" evidence="1">
    <location>
        <position position="50"/>
    </location>
</feature>
<organism evidence="1">
    <name type="scientific">marine sediment metagenome</name>
    <dbReference type="NCBI Taxonomy" id="412755"/>
    <lineage>
        <taxon>unclassified sequences</taxon>
        <taxon>metagenomes</taxon>
        <taxon>ecological metagenomes</taxon>
    </lineage>
</organism>
<gene>
    <name evidence="1" type="ORF">S01H1_35964</name>
</gene>
<protein>
    <submittedName>
        <fullName evidence="1">Uncharacterized protein</fullName>
    </submittedName>
</protein>
<dbReference type="EMBL" id="BARS01022499">
    <property type="protein sequence ID" value="GAG13897.1"/>
    <property type="molecule type" value="Genomic_DNA"/>
</dbReference>
<name>X0VRX7_9ZZZZ</name>
<comment type="caution">
    <text evidence="1">The sequence shown here is derived from an EMBL/GenBank/DDBJ whole genome shotgun (WGS) entry which is preliminary data.</text>
</comment>
<proteinExistence type="predicted"/>
<evidence type="ECO:0000313" key="1">
    <source>
        <dbReference type="EMBL" id="GAG13897.1"/>
    </source>
</evidence>
<sequence>MTGEIQGLYSGSPITVVTMTGALADGNFSTAGAATLLEFDNSVLNYPNAV</sequence>
<dbReference type="AlphaFoldDB" id="X0VRX7"/>
<reference evidence="1" key="1">
    <citation type="journal article" date="2014" name="Front. Microbiol.">
        <title>High frequency of phylogenetically diverse reductive dehalogenase-homologous genes in deep subseafloor sedimentary metagenomes.</title>
        <authorList>
            <person name="Kawai M."/>
            <person name="Futagami T."/>
            <person name="Toyoda A."/>
            <person name="Takaki Y."/>
            <person name="Nishi S."/>
            <person name="Hori S."/>
            <person name="Arai W."/>
            <person name="Tsubouchi T."/>
            <person name="Morono Y."/>
            <person name="Uchiyama I."/>
            <person name="Ito T."/>
            <person name="Fujiyama A."/>
            <person name="Inagaki F."/>
            <person name="Takami H."/>
        </authorList>
    </citation>
    <scope>NUCLEOTIDE SEQUENCE</scope>
    <source>
        <strain evidence="1">Expedition CK06-06</strain>
    </source>
</reference>
<accession>X0VRX7</accession>